<sequence length="383" mass="45057">MGLIHEIENEICHLNDDAKEVIDELIRRISLMQAKSFKLNELSNVRYGIDPINFNDLTKFQLIKLDKTIKSMEHYIKIMKTLINKGEKVYDMLLTLIAHCNTVGQYWDKKSSTIFSLEQYQLDCISRNFYCTILKFSKDITNDLTRESKKNEEKKKKITDLENKLAYRDNIFKVKMENYTKKKQYASLNQGENPIIPNAVLDNPAYKNIDGTDATNLQEFNSLYNHDSIIENPYIEDCRIVMENTKNCVKTKMDSLEKTMGPLFSKIRHTFYNSIFEENQKVEEITPNILSLKMKTKHDDKAIEEEEKSILKLKDELNVLLDKKDKLKKYLDNLGNKEERIMQREYGMNMNELTIDTCYNEEMTHLEGYLTILEEINQKNGNK</sequence>
<evidence type="ECO:0000256" key="1">
    <source>
        <dbReference type="SAM" id="Coils"/>
    </source>
</evidence>
<proteinExistence type="predicted"/>
<protein>
    <submittedName>
        <fullName evidence="3">Reticulocyte binding protein</fullName>
    </submittedName>
</protein>
<reference evidence="3" key="2">
    <citation type="submission" date="2015-08" db="UniProtKB">
        <authorList>
            <consortium name="WormBaseParasite"/>
        </authorList>
    </citation>
    <scope>IDENTIFICATION</scope>
</reference>
<keyword evidence="2" id="KW-1185">Reference proteome</keyword>
<dbReference type="WBParaSite" id="SVE_1953700.1">
    <property type="protein sequence ID" value="SVE_1953700.1"/>
    <property type="gene ID" value="SVE_1953700"/>
</dbReference>
<keyword evidence="1" id="KW-0175">Coiled coil</keyword>
<evidence type="ECO:0000313" key="3">
    <source>
        <dbReference type="WBParaSite" id="SVE_1953700.1"/>
    </source>
</evidence>
<dbReference type="AlphaFoldDB" id="A0A0K0G477"/>
<dbReference type="Proteomes" id="UP000035680">
    <property type="component" value="Unassembled WGS sequence"/>
</dbReference>
<organism evidence="2 3">
    <name type="scientific">Strongyloides venezuelensis</name>
    <name type="common">Threadworm</name>
    <dbReference type="NCBI Taxonomy" id="75913"/>
    <lineage>
        <taxon>Eukaryota</taxon>
        <taxon>Metazoa</taxon>
        <taxon>Ecdysozoa</taxon>
        <taxon>Nematoda</taxon>
        <taxon>Chromadorea</taxon>
        <taxon>Rhabditida</taxon>
        <taxon>Tylenchina</taxon>
        <taxon>Panagrolaimomorpha</taxon>
        <taxon>Strongyloidoidea</taxon>
        <taxon>Strongyloididae</taxon>
        <taxon>Strongyloides</taxon>
    </lineage>
</organism>
<evidence type="ECO:0000313" key="2">
    <source>
        <dbReference type="Proteomes" id="UP000035680"/>
    </source>
</evidence>
<accession>A0A0K0G477</accession>
<feature type="coiled-coil region" evidence="1">
    <location>
        <begin position="303"/>
        <end position="340"/>
    </location>
</feature>
<name>A0A0K0G477_STRVS</name>
<reference evidence="2" key="1">
    <citation type="submission" date="2014-07" db="EMBL/GenBank/DDBJ databases">
        <authorList>
            <person name="Martin A.A"/>
            <person name="De Silva N."/>
        </authorList>
    </citation>
    <scope>NUCLEOTIDE SEQUENCE</scope>
</reference>